<comment type="caution">
    <text evidence="1">The sequence shown here is derived from an EMBL/GenBank/DDBJ whole genome shotgun (WGS) entry which is preliminary data.</text>
</comment>
<proteinExistence type="predicted"/>
<evidence type="ECO:0000313" key="2">
    <source>
        <dbReference type="Proteomes" id="UP000037982"/>
    </source>
</evidence>
<name>A0A0N0Y0J1_9ACTN</name>
<dbReference type="EMBL" id="LGKG01000001">
    <property type="protein sequence ID" value="KPC67213.1"/>
    <property type="molecule type" value="Genomic_DNA"/>
</dbReference>
<dbReference type="PATRIC" id="fig|66876.3.peg.184"/>
<organism evidence="1 2">
    <name type="scientific">Streptomyces chattanoogensis</name>
    <dbReference type="NCBI Taxonomy" id="66876"/>
    <lineage>
        <taxon>Bacteria</taxon>
        <taxon>Bacillati</taxon>
        <taxon>Actinomycetota</taxon>
        <taxon>Actinomycetes</taxon>
        <taxon>Kitasatosporales</taxon>
        <taxon>Streptomycetaceae</taxon>
        <taxon>Streptomyces</taxon>
    </lineage>
</organism>
<reference evidence="2" key="1">
    <citation type="submission" date="2015-07" db="EMBL/GenBank/DDBJ databases">
        <authorList>
            <person name="Ju K.-S."/>
            <person name="Doroghazi J.R."/>
            <person name="Metcalf W.W."/>
        </authorList>
    </citation>
    <scope>NUCLEOTIDE SEQUENCE [LARGE SCALE GENOMIC DNA]</scope>
    <source>
        <strain evidence="2">NRRL ISP-5002</strain>
    </source>
</reference>
<keyword evidence="2" id="KW-1185">Reference proteome</keyword>
<evidence type="ECO:0000313" key="1">
    <source>
        <dbReference type="EMBL" id="KPC67213.1"/>
    </source>
</evidence>
<accession>A0A0N0Y0J1</accession>
<sequence length="202" mass="23123">MTDAYSPIPELNLLKEFEERVGAHRYADGFSLLNFEYNRKDHLGSSSRNPDDAELIDRLIPFAEATAGGSVWALWRHDDRSDLAALPVVFLGDEGDTWVHARDLREFFRLIPVNREFMDEGEEEDLDRLFPDRQQYLAWLHRHFGLTAPDEEEEAALIEAAMGEYGRPFAAWLRRFPSHEGVAEEMTGLLEDYGIPSSPEPA</sequence>
<protein>
    <recommendedName>
        <fullName evidence="3">SMI1/KNR4 family protein</fullName>
    </recommendedName>
</protein>
<evidence type="ECO:0008006" key="3">
    <source>
        <dbReference type="Google" id="ProtNLM"/>
    </source>
</evidence>
<dbReference type="AlphaFoldDB" id="A0A0N0Y0J1"/>
<gene>
    <name evidence="1" type="ORF">ADL29_00845</name>
</gene>
<dbReference type="Proteomes" id="UP000037982">
    <property type="component" value="Unassembled WGS sequence"/>
</dbReference>
<dbReference type="RefSeq" id="WP_053922209.1">
    <property type="nucleotide sequence ID" value="NZ_LGKG01000001.1"/>
</dbReference>